<name>A0A6J4KMM8_9ACTN</name>
<evidence type="ECO:0000256" key="1">
    <source>
        <dbReference type="SAM" id="MobiDB-lite"/>
    </source>
</evidence>
<feature type="non-terminal residue" evidence="2">
    <location>
        <position position="62"/>
    </location>
</feature>
<feature type="non-terminal residue" evidence="2">
    <location>
        <position position="1"/>
    </location>
</feature>
<dbReference type="AlphaFoldDB" id="A0A6J4KMM8"/>
<feature type="region of interest" description="Disordered" evidence="1">
    <location>
        <begin position="1"/>
        <end position="62"/>
    </location>
</feature>
<dbReference type="EMBL" id="CADCTS010000287">
    <property type="protein sequence ID" value="CAA9310190.1"/>
    <property type="molecule type" value="Genomic_DNA"/>
</dbReference>
<reference evidence="2" key="1">
    <citation type="submission" date="2020-02" db="EMBL/GenBank/DDBJ databases">
        <authorList>
            <person name="Meier V. D."/>
        </authorList>
    </citation>
    <scope>NUCLEOTIDE SEQUENCE</scope>
    <source>
        <strain evidence="2">AVDCRST_MAG48</strain>
    </source>
</reference>
<protein>
    <submittedName>
        <fullName evidence="2">Uncharacterized protein</fullName>
    </submittedName>
</protein>
<accession>A0A6J4KMM8</accession>
<evidence type="ECO:0000313" key="2">
    <source>
        <dbReference type="EMBL" id="CAA9310190.1"/>
    </source>
</evidence>
<proteinExistence type="predicted"/>
<gene>
    <name evidence="2" type="ORF">AVDCRST_MAG48-1994</name>
</gene>
<organism evidence="2">
    <name type="scientific">uncultured Friedmanniella sp</name>
    <dbReference type="NCBI Taxonomy" id="335381"/>
    <lineage>
        <taxon>Bacteria</taxon>
        <taxon>Bacillati</taxon>
        <taxon>Actinomycetota</taxon>
        <taxon>Actinomycetes</taxon>
        <taxon>Propionibacteriales</taxon>
        <taxon>Nocardioidaceae</taxon>
        <taxon>Friedmanniella</taxon>
        <taxon>environmental samples</taxon>
    </lineage>
</organism>
<feature type="compositionally biased region" description="Basic residues" evidence="1">
    <location>
        <begin position="33"/>
        <end position="47"/>
    </location>
</feature>
<sequence length="62" mass="6425">RARRAEPGLRHGRGGPGCPGGAVALPRAGAGSHRAHAQTSRLRRRARRDPGEEDPGPVATAL</sequence>